<dbReference type="GO" id="GO:0003677">
    <property type="term" value="F:DNA binding"/>
    <property type="evidence" value="ECO:0007669"/>
    <property type="project" value="UniProtKB-KW"/>
</dbReference>
<dbReference type="AlphaFoldDB" id="A0A4Q7ZEE1"/>
<comment type="caution">
    <text evidence="1">The sequence shown here is derived from an EMBL/GenBank/DDBJ whole genome shotgun (WGS) entry which is preliminary data.</text>
</comment>
<keyword evidence="1" id="KW-0238">DNA-binding</keyword>
<dbReference type="SUPFAM" id="SSF82607">
    <property type="entry name" value="YbaB-like"/>
    <property type="match status" value="1"/>
</dbReference>
<proteinExistence type="predicted"/>
<dbReference type="RefSeq" id="WP_130507719.1">
    <property type="nucleotide sequence ID" value="NZ_SHKY01000001.1"/>
</dbReference>
<evidence type="ECO:0000313" key="2">
    <source>
        <dbReference type="Proteomes" id="UP000292564"/>
    </source>
</evidence>
<dbReference type="OrthoDB" id="3296871at2"/>
<dbReference type="Proteomes" id="UP000292564">
    <property type="component" value="Unassembled WGS sequence"/>
</dbReference>
<sequence length="127" mass="13788">MTMPDDWIRTFELRAQEQAARAHELSRQLQERSVTVASADGEVRLTVDSAGGLAGLEFGRGASELSLEDLAALVLQTSRRAQARLAESMSEAVAQVFGQGSETASFVSQAYAERFPRPDDDADGDQR</sequence>
<name>A0A4Q7ZEE1_9ACTN</name>
<organism evidence="1 2">
    <name type="scientific">Krasilnikovia cinnamomea</name>
    <dbReference type="NCBI Taxonomy" id="349313"/>
    <lineage>
        <taxon>Bacteria</taxon>
        <taxon>Bacillati</taxon>
        <taxon>Actinomycetota</taxon>
        <taxon>Actinomycetes</taxon>
        <taxon>Micromonosporales</taxon>
        <taxon>Micromonosporaceae</taxon>
        <taxon>Krasilnikovia</taxon>
    </lineage>
</organism>
<dbReference type="InterPro" id="IPR036894">
    <property type="entry name" value="YbaB-like_sf"/>
</dbReference>
<dbReference type="InterPro" id="IPR004401">
    <property type="entry name" value="YbaB/EbfC"/>
</dbReference>
<dbReference type="EMBL" id="SHKY01000001">
    <property type="protein sequence ID" value="RZU48483.1"/>
    <property type="molecule type" value="Genomic_DNA"/>
</dbReference>
<reference evidence="1 2" key="1">
    <citation type="submission" date="2019-02" db="EMBL/GenBank/DDBJ databases">
        <title>Sequencing the genomes of 1000 actinobacteria strains.</title>
        <authorList>
            <person name="Klenk H.-P."/>
        </authorList>
    </citation>
    <scope>NUCLEOTIDE SEQUENCE [LARGE SCALE GENOMIC DNA]</scope>
    <source>
        <strain evidence="1 2">DSM 45162</strain>
    </source>
</reference>
<dbReference type="Pfam" id="PF02575">
    <property type="entry name" value="YbaB_DNA_bd"/>
    <property type="match status" value="1"/>
</dbReference>
<evidence type="ECO:0000313" key="1">
    <source>
        <dbReference type="EMBL" id="RZU48483.1"/>
    </source>
</evidence>
<dbReference type="Gene3D" id="3.30.1310.10">
    <property type="entry name" value="Nucleoid-associated protein YbaB-like domain"/>
    <property type="match status" value="1"/>
</dbReference>
<gene>
    <name evidence="1" type="ORF">EV385_0199</name>
</gene>
<accession>A0A4Q7ZEE1</accession>
<keyword evidence="2" id="KW-1185">Reference proteome</keyword>
<protein>
    <submittedName>
        <fullName evidence="1">YbaB/EbfC DNA-binding family protein</fullName>
    </submittedName>
</protein>